<dbReference type="GO" id="GO:0016020">
    <property type="term" value="C:membrane"/>
    <property type="evidence" value="ECO:0007669"/>
    <property type="project" value="UniProtKB-SubCell"/>
</dbReference>
<evidence type="ECO:0000256" key="5">
    <source>
        <dbReference type="ARBA" id="ARBA00023136"/>
    </source>
</evidence>
<feature type="transmembrane region" description="Helical" evidence="7">
    <location>
        <begin position="291"/>
        <end position="314"/>
    </location>
</feature>
<evidence type="ECO:0000256" key="6">
    <source>
        <dbReference type="SAM" id="MobiDB-lite"/>
    </source>
</evidence>
<dbReference type="AlphaFoldDB" id="A0A6A6H7B7"/>
<feature type="transmembrane region" description="Helical" evidence="7">
    <location>
        <begin position="132"/>
        <end position="152"/>
    </location>
</feature>
<feature type="transmembrane region" description="Helical" evidence="7">
    <location>
        <begin position="416"/>
        <end position="439"/>
    </location>
</feature>
<evidence type="ECO:0000313" key="9">
    <source>
        <dbReference type="Proteomes" id="UP000800092"/>
    </source>
</evidence>
<evidence type="ECO:0000256" key="7">
    <source>
        <dbReference type="SAM" id="Phobius"/>
    </source>
</evidence>
<feature type="region of interest" description="Disordered" evidence="6">
    <location>
        <begin position="1"/>
        <end position="24"/>
    </location>
</feature>
<dbReference type="OrthoDB" id="3257095at2759"/>
<keyword evidence="3 7" id="KW-0812">Transmembrane</keyword>
<keyword evidence="2" id="KW-0813">Transport</keyword>
<dbReference type="EMBL" id="ML991805">
    <property type="protein sequence ID" value="KAF2233590.1"/>
    <property type="molecule type" value="Genomic_DNA"/>
</dbReference>
<evidence type="ECO:0000256" key="4">
    <source>
        <dbReference type="ARBA" id="ARBA00022989"/>
    </source>
</evidence>
<evidence type="ECO:0000256" key="3">
    <source>
        <dbReference type="ARBA" id="ARBA00022692"/>
    </source>
</evidence>
<accession>A0A6A6H7B7</accession>
<feature type="transmembrane region" description="Helical" evidence="7">
    <location>
        <begin position="393"/>
        <end position="410"/>
    </location>
</feature>
<proteinExistence type="predicted"/>
<dbReference type="Pfam" id="PF13520">
    <property type="entry name" value="AA_permease_2"/>
    <property type="match status" value="1"/>
</dbReference>
<name>A0A6A6H7B7_VIRVR</name>
<gene>
    <name evidence="8" type="ORF">EV356DRAFT_503392</name>
</gene>
<evidence type="ECO:0000256" key="2">
    <source>
        <dbReference type="ARBA" id="ARBA00022448"/>
    </source>
</evidence>
<feature type="transmembrane region" description="Helical" evidence="7">
    <location>
        <begin position="249"/>
        <end position="270"/>
    </location>
</feature>
<dbReference type="PANTHER" id="PTHR45649:SF5">
    <property type="entry name" value="GABA TRANSPORTER (EUROFUNG)-RELATED"/>
    <property type="match status" value="1"/>
</dbReference>
<evidence type="ECO:0000256" key="1">
    <source>
        <dbReference type="ARBA" id="ARBA00004141"/>
    </source>
</evidence>
<organism evidence="8 9">
    <name type="scientific">Viridothelium virens</name>
    <name type="common">Speckled blister lichen</name>
    <name type="synonym">Trypethelium virens</name>
    <dbReference type="NCBI Taxonomy" id="1048519"/>
    <lineage>
        <taxon>Eukaryota</taxon>
        <taxon>Fungi</taxon>
        <taxon>Dikarya</taxon>
        <taxon>Ascomycota</taxon>
        <taxon>Pezizomycotina</taxon>
        <taxon>Dothideomycetes</taxon>
        <taxon>Dothideomycetes incertae sedis</taxon>
        <taxon>Trypetheliales</taxon>
        <taxon>Trypetheliaceae</taxon>
        <taxon>Viridothelium</taxon>
    </lineage>
</organism>
<dbReference type="GO" id="GO:0022857">
    <property type="term" value="F:transmembrane transporter activity"/>
    <property type="evidence" value="ECO:0007669"/>
    <property type="project" value="InterPro"/>
</dbReference>
<keyword evidence="9" id="KW-1185">Reference proteome</keyword>
<dbReference type="Gene3D" id="1.20.1740.10">
    <property type="entry name" value="Amino acid/polyamine transporter I"/>
    <property type="match status" value="1"/>
</dbReference>
<reference evidence="8" key="1">
    <citation type="journal article" date="2020" name="Stud. Mycol.">
        <title>101 Dothideomycetes genomes: a test case for predicting lifestyles and emergence of pathogens.</title>
        <authorList>
            <person name="Haridas S."/>
            <person name="Albert R."/>
            <person name="Binder M."/>
            <person name="Bloem J."/>
            <person name="Labutti K."/>
            <person name="Salamov A."/>
            <person name="Andreopoulos B."/>
            <person name="Baker S."/>
            <person name="Barry K."/>
            <person name="Bills G."/>
            <person name="Bluhm B."/>
            <person name="Cannon C."/>
            <person name="Castanera R."/>
            <person name="Culley D."/>
            <person name="Daum C."/>
            <person name="Ezra D."/>
            <person name="Gonzalez J."/>
            <person name="Henrissat B."/>
            <person name="Kuo A."/>
            <person name="Liang C."/>
            <person name="Lipzen A."/>
            <person name="Lutzoni F."/>
            <person name="Magnuson J."/>
            <person name="Mondo S."/>
            <person name="Nolan M."/>
            <person name="Ohm R."/>
            <person name="Pangilinan J."/>
            <person name="Park H.-J."/>
            <person name="Ramirez L."/>
            <person name="Alfaro M."/>
            <person name="Sun H."/>
            <person name="Tritt A."/>
            <person name="Yoshinaga Y."/>
            <person name="Zwiers L.-H."/>
            <person name="Turgeon B."/>
            <person name="Goodwin S."/>
            <person name="Spatafora J."/>
            <person name="Crous P."/>
            <person name="Grigoriev I."/>
        </authorList>
    </citation>
    <scope>NUCLEOTIDE SEQUENCE</scope>
    <source>
        <strain evidence="8">Tuck. ex Michener</strain>
    </source>
</reference>
<feature type="transmembrane region" description="Helical" evidence="7">
    <location>
        <begin position="492"/>
        <end position="510"/>
    </location>
</feature>
<feature type="transmembrane region" description="Helical" evidence="7">
    <location>
        <begin position="460"/>
        <end position="480"/>
    </location>
</feature>
<dbReference type="PIRSF" id="PIRSF006060">
    <property type="entry name" value="AA_transporter"/>
    <property type="match status" value="1"/>
</dbReference>
<dbReference type="InterPro" id="IPR002293">
    <property type="entry name" value="AA/rel_permease1"/>
</dbReference>
<evidence type="ECO:0000313" key="8">
    <source>
        <dbReference type="EMBL" id="KAF2233590.1"/>
    </source>
</evidence>
<feature type="transmembrane region" description="Helical" evidence="7">
    <location>
        <begin position="340"/>
        <end position="362"/>
    </location>
</feature>
<keyword evidence="4 7" id="KW-1133">Transmembrane helix</keyword>
<sequence length="542" mass="59301">MSDLIESKDVNTAEKSVDSAPEFAHSDSLNNPKYMPSKYNAFMRTFDGISLLVNLQSTPIAFVNTLGSALLTGGPRAVFWGPVIGWAVATCISGSLAEMASVEPYVGGQYIWVYTNAPPWFSKKGRLMLSHVQAYLTWIGWLLATAVLPTLMSGQIMELVEIYHPNVANWTLHQIGGLQVGIGCVIVLLCFWCTLNKYLRIVLRPLEVLGMILVFVIVIILIVVFPVMGERNSAHMAYLSSTIDQANTAWGNSGFAFCQGITLIFFMYTASDGIVHMAAEVKDSEVTVPKIIFRSTQIGALLSIPLAVLIPLFMGPLTDNVLSAPYPIIEILFDRSNSRPLVSCVTCLIILQTCPVACGAFATTSRLTLQLAQQGAMPEWWCQFWSLRGARGPLLFVCSFSVVLLLINIGSSVALLIMFSLATGFLVLSYGLLIATRIAGRISRGHDIRQGKWSMGKYGFLVNCIAAPPCFFIVLCQILPLFEPITASTFPYLGPSIAFVLLLSIVDNFCRGHAFNPIRNIRVANTIVEEDPTSASYRLAVV</sequence>
<dbReference type="Proteomes" id="UP000800092">
    <property type="component" value="Unassembled WGS sequence"/>
</dbReference>
<feature type="compositionally biased region" description="Basic and acidic residues" evidence="6">
    <location>
        <begin position="1"/>
        <end position="17"/>
    </location>
</feature>
<keyword evidence="5 7" id="KW-0472">Membrane</keyword>
<protein>
    <submittedName>
        <fullName evidence="8">Amino acid transporter</fullName>
    </submittedName>
</protein>
<feature type="transmembrane region" description="Helical" evidence="7">
    <location>
        <begin position="172"/>
        <end position="194"/>
    </location>
</feature>
<dbReference type="PANTHER" id="PTHR45649">
    <property type="entry name" value="AMINO-ACID PERMEASE BAT1"/>
    <property type="match status" value="1"/>
</dbReference>
<feature type="transmembrane region" description="Helical" evidence="7">
    <location>
        <begin position="206"/>
        <end position="229"/>
    </location>
</feature>
<comment type="subcellular location">
    <subcellularLocation>
        <location evidence="1">Membrane</location>
        <topology evidence="1">Multi-pass membrane protein</topology>
    </subcellularLocation>
</comment>